<evidence type="ECO:0000313" key="2">
    <source>
        <dbReference type="Proteomes" id="UP000223139"/>
    </source>
</evidence>
<sequence length="206" mass="22901">MTVNVISVGDLELRDYLKRLPEITELAMQMAINTVASRTGMSLVKKNMLNEVAFPSGYLNPDRLKVTKRATRTNLEATITGRKRATSLARFVTSNSVVNSRRKEGVSVRVKRGKTTYLKNAFLVRLKKGASLSEDNYNIGLAVRLSAGESLSNKRTQHKSWLVPGKVALLYGPSVDQVFSEVAEKVGSQIADMVATEFFRNFERLS</sequence>
<dbReference type="EMBL" id="MF476924">
    <property type="protein sequence ID" value="ASW27569.1"/>
    <property type="molecule type" value="Genomic_DNA"/>
</dbReference>
<name>A0A248XCZ5_9CAUD</name>
<protein>
    <recommendedName>
        <fullName evidence="3">Neck protein</fullName>
    </recommendedName>
</protein>
<reference evidence="1 2" key="1">
    <citation type="submission" date="2017-07" db="EMBL/GenBank/DDBJ databases">
        <title>Complete Genome Sequence of the Klebsiella phage YMC15/11/N53_KPN_BP.</title>
        <authorList>
            <person name="Jeon J."/>
            <person name="Yong D."/>
            <person name="Lee K."/>
        </authorList>
    </citation>
    <scope>NUCLEOTIDE SEQUENCE [LARGE SCALE GENOMIC DNA]</scope>
</reference>
<proteinExistence type="predicted"/>
<gene>
    <name evidence="1" type="ORF">KPNN53_028</name>
</gene>
<dbReference type="Proteomes" id="UP000223139">
    <property type="component" value="Segment"/>
</dbReference>
<accession>A0A248XCZ5</accession>
<evidence type="ECO:0008006" key="3">
    <source>
        <dbReference type="Google" id="ProtNLM"/>
    </source>
</evidence>
<evidence type="ECO:0000313" key="1">
    <source>
        <dbReference type="EMBL" id="ASW27569.1"/>
    </source>
</evidence>
<organism evidence="1 2">
    <name type="scientific">Klebsiella phage YMC15/11/N53_KPN_BP</name>
    <dbReference type="NCBI Taxonomy" id="2026101"/>
    <lineage>
        <taxon>Viruses</taxon>
        <taxon>Duplodnaviria</taxon>
        <taxon>Heunggongvirae</taxon>
        <taxon>Uroviricota</taxon>
        <taxon>Caudoviricetes</taxon>
        <taxon>Casjensviridae</taxon>
        <taxon>Yonseivirus</taxon>
        <taxon>Yonseivirus N137</taxon>
    </lineage>
</organism>